<dbReference type="GO" id="GO:0048269">
    <property type="term" value="C:methionine adenosyltransferase complex"/>
    <property type="evidence" value="ECO:0007669"/>
    <property type="project" value="TreeGrafter"/>
</dbReference>
<dbReference type="Pfam" id="PF13419">
    <property type="entry name" value="HAD_2"/>
    <property type="match status" value="1"/>
</dbReference>
<dbReference type="InterPro" id="IPR005913">
    <property type="entry name" value="dTDP_dehydrorham_reduct"/>
</dbReference>
<dbReference type="InterPro" id="IPR023198">
    <property type="entry name" value="PGP-like_dom2"/>
</dbReference>
<protein>
    <recommendedName>
        <fullName evidence="1">RmlD-like substrate binding domain-containing protein</fullName>
    </recommendedName>
</protein>
<dbReference type="Gene3D" id="1.10.150.240">
    <property type="entry name" value="Putative phosphatase, domain 2"/>
    <property type="match status" value="1"/>
</dbReference>
<dbReference type="SUPFAM" id="SSF51735">
    <property type="entry name" value="NAD(P)-binding Rossmann-fold domains"/>
    <property type="match status" value="1"/>
</dbReference>
<organism evidence="2">
    <name type="scientific">viral metagenome</name>
    <dbReference type="NCBI Taxonomy" id="1070528"/>
    <lineage>
        <taxon>unclassified sequences</taxon>
        <taxon>metagenomes</taxon>
        <taxon>organismal metagenomes</taxon>
    </lineage>
</organism>
<dbReference type="GO" id="GO:0006556">
    <property type="term" value="P:S-adenosylmethionine biosynthetic process"/>
    <property type="evidence" value="ECO:0007669"/>
    <property type="project" value="TreeGrafter"/>
</dbReference>
<dbReference type="SUPFAM" id="SSF56784">
    <property type="entry name" value="HAD-like"/>
    <property type="match status" value="1"/>
</dbReference>
<dbReference type="InterPro" id="IPR036291">
    <property type="entry name" value="NAD(P)-bd_dom_sf"/>
</dbReference>
<dbReference type="Gene3D" id="3.40.50.1000">
    <property type="entry name" value="HAD superfamily/HAD-like"/>
    <property type="match status" value="1"/>
</dbReference>
<dbReference type="GO" id="GO:0048270">
    <property type="term" value="F:methionine adenosyltransferase regulator activity"/>
    <property type="evidence" value="ECO:0007669"/>
    <property type="project" value="TreeGrafter"/>
</dbReference>
<dbReference type="InterPro" id="IPR041492">
    <property type="entry name" value="HAD_2"/>
</dbReference>
<reference evidence="2" key="1">
    <citation type="journal article" date="2020" name="Nature">
        <title>Giant virus diversity and host interactions through global metagenomics.</title>
        <authorList>
            <person name="Schulz F."/>
            <person name="Roux S."/>
            <person name="Paez-Espino D."/>
            <person name="Jungbluth S."/>
            <person name="Walsh D.A."/>
            <person name="Denef V.J."/>
            <person name="McMahon K.D."/>
            <person name="Konstantinidis K.T."/>
            <person name="Eloe-Fadrosh E.A."/>
            <person name="Kyrpides N.C."/>
            <person name="Woyke T."/>
        </authorList>
    </citation>
    <scope>NUCLEOTIDE SEQUENCE</scope>
    <source>
        <strain evidence="2">GVMAG-M-3300022752-39</strain>
    </source>
</reference>
<accession>A0A6C0CUW9</accession>
<proteinExistence type="predicted"/>
<name>A0A6C0CUW9_9ZZZZ</name>
<dbReference type="PANTHER" id="PTHR10491:SF4">
    <property type="entry name" value="METHIONINE ADENOSYLTRANSFERASE 2 SUBUNIT BETA"/>
    <property type="match status" value="1"/>
</dbReference>
<dbReference type="EMBL" id="MN739490">
    <property type="protein sequence ID" value="QHT08141.1"/>
    <property type="molecule type" value="Genomic_DNA"/>
</dbReference>
<dbReference type="InterPro" id="IPR036412">
    <property type="entry name" value="HAD-like_sf"/>
</dbReference>
<dbReference type="Gene3D" id="3.40.50.720">
    <property type="entry name" value="NAD(P)-binding Rossmann-like Domain"/>
    <property type="match status" value="1"/>
</dbReference>
<evidence type="ECO:0000313" key="2">
    <source>
        <dbReference type="EMBL" id="QHT08141.1"/>
    </source>
</evidence>
<dbReference type="PANTHER" id="PTHR10491">
    <property type="entry name" value="DTDP-4-DEHYDRORHAMNOSE REDUCTASE"/>
    <property type="match status" value="1"/>
</dbReference>
<feature type="domain" description="RmlD-like substrate binding" evidence="1">
    <location>
        <begin position="1"/>
        <end position="288"/>
    </location>
</feature>
<dbReference type="InterPro" id="IPR023214">
    <property type="entry name" value="HAD_sf"/>
</dbReference>
<evidence type="ECO:0000259" key="1">
    <source>
        <dbReference type="Pfam" id="PF04321"/>
    </source>
</evidence>
<dbReference type="Pfam" id="PF04321">
    <property type="entry name" value="RmlD_sub_bind"/>
    <property type="match status" value="1"/>
</dbReference>
<dbReference type="AlphaFoldDB" id="A0A6C0CUW9"/>
<sequence length="810" mass="94918">MTIFVCGSSGILGRELCKLLKSKNIEYTGSYNYNKVENAIHLDFFNSQQIEESLINLKVTLCVNCIVERQLEICENNWNNTKKTNIDITNHLSKICSKLNIHFIHISTDYVFDGMNAPYYPDSQPNPLQNYGISKLISEYKVKSNATKYTIIRVPVLYTDNINNLQDTAVTLIGKKILNRIDTSKEDNFSVRRPNYIPDFCNFIYDMIINPQVGVYHFCNPLEKVSKYQVAQIISEFLCKKLNVISIDTEPNDGAERPKDTFLKDTKYNILDYTFTPLKRGLERCFQKLWHPVLDINRDVNTKNVFFMIDLDGTLIDTDKIHYECYRDVLKQEMNVELTYDHYYDILENQGIDFYLENTFGTDMKNIIKTRKNDKIQEIETIQFIKNADSFIEYLDKYDVNHVVVTNTSLVNVEYFKKKLPLLNKIKNWVVREDYTNSKPCGECYELAKQKYYKDEEKIIGIENTMSGFSAVKNITDCVYIVTDKHLKSYEILKTKDVYLINDFSQIFTQVVNSEENNEFVSSVGILKSCSVYSNERNSSDLYCRAYDFNKLKDGDSLYICVTAIKDFHDNHLKNMKCKFVLVSGDGDEGPEKYFHSEEAFLNFINNEKIIHWYCINSTIKHEKLTIIPYGLDYHTMSFGGVPQWGHIISCYEQELLLKKIKKQTKPFWERKIMCYSNFHHSLTHNIDRVNALNEIPNNLIYYQYGLLTRETTWINQTEYAFVVSPFGVGLDCIRTWEALCFGCIPIVKKCGIEDLFIDLPVLIVNEWHEITNELLVVTVQKFKNMTFNYEKLKLKYWVDQINQYRHLKI</sequence>
<dbReference type="InterPro" id="IPR029903">
    <property type="entry name" value="RmlD-like-bd"/>
</dbReference>